<evidence type="ECO:0000313" key="7">
    <source>
        <dbReference type="Proteomes" id="UP000694380"/>
    </source>
</evidence>
<dbReference type="SUPFAM" id="SSF49695">
    <property type="entry name" value="gamma-Crystallin-like"/>
    <property type="match status" value="1"/>
</dbReference>
<keyword evidence="3" id="KW-0273">Eye lens protein</keyword>
<dbReference type="GeneTree" id="ENSGT00940000159232"/>
<evidence type="ECO:0000313" key="6">
    <source>
        <dbReference type="Ensembl" id="ENSCPBP00000029067.1"/>
    </source>
</evidence>
<accession>A0A8C3I9B6</accession>
<feature type="domain" description="Beta/gamma crystallin 'Greek key'" evidence="5">
    <location>
        <begin position="13"/>
        <end position="77"/>
    </location>
</feature>
<evidence type="ECO:0000256" key="1">
    <source>
        <dbReference type="ARBA" id="ARBA00003689"/>
    </source>
</evidence>
<dbReference type="InterPro" id="IPR050252">
    <property type="entry name" value="Beta/Gamma-Crystallin"/>
</dbReference>
<feature type="domain" description="Beta/gamma crystallin 'Greek key'" evidence="5">
    <location>
        <begin position="79"/>
        <end position="149"/>
    </location>
</feature>
<dbReference type="InterPro" id="IPR001064">
    <property type="entry name" value="Beta/gamma_crystallin"/>
</dbReference>
<dbReference type="Pfam" id="PF00030">
    <property type="entry name" value="Crystall"/>
    <property type="match status" value="2"/>
</dbReference>
<dbReference type="Gene3D" id="2.60.20.10">
    <property type="entry name" value="Crystallins"/>
    <property type="match status" value="2"/>
</dbReference>
<evidence type="ECO:0000256" key="4">
    <source>
        <dbReference type="ARBA" id="ARBA00022737"/>
    </source>
</evidence>
<keyword evidence="4" id="KW-0677">Repeat</keyword>
<dbReference type="PANTHER" id="PTHR11818:SF119">
    <property type="entry name" value="GAMMA-CRYSTALLIN D"/>
    <property type="match status" value="1"/>
</dbReference>
<keyword evidence="7" id="KW-1185">Reference proteome</keyword>
<sequence length="153" mass="17552">MHLGEVLSIFTLQIVFYQDRSFQGHCYQCSTDHPDLQSYLKQCNFSQVEKGSGTTYMSRYFSLSFSVVPLPSQNTGSHKIELFKRDDLQGQMLELTDDCPSVQDCIHYPEIHSLNVLGGSWILYELPNFRGRLLNWGAVNAKVGSLWRMVDLH</sequence>
<dbReference type="GO" id="GO:0002088">
    <property type="term" value="P:lens development in camera-type eye"/>
    <property type="evidence" value="ECO:0007669"/>
    <property type="project" value="TreeGrafter"/>
</dbReference>
<reference evidence="6" key="2">
    <citation type="submission" date="2025-09" db="UniProtKB">
        <authorList>
            <consortium name="Ensembl"/>
        </authorList>
    </citation>
    <scope>IDENTIFICATION</scope>
</reference>
<evidence type="ECO:0000256" key="3">
    <source>
        <dbReference type="ARBA" id="ARBA00022613"/>
    </source>
</evidence>
<dbReference type="OMA" id="TIGFNDC"/>
<dbReference type="InterPro" id="IPR011024">
    <property type="entry name" value="G_crystallin-like"/>
</dbReference>
<organism evidence="6 7">
    <name type="scientific">Chrysemys picta bellii</name>
    <name type="common">Western painted turtle</name>
    <name type="synonym">Emys bellii</name>
    <dbReference type="NCBI Taxonomy" id="8478"/>
    <lineage>
        <taxon>Eukaryota</taxon>
        <taxon>Metazoa</taxon>
        <taxon>Chordata</taxon>
        <taxon>Craniata</taxon>
        <taxon>Vertebrata</taxon>
        <taxon>Euteleostomi</taxon>
        <taxon>Archelosauria</taxon>
        <taxon>Testudinata</taxon>
        <taxon>Testudines</taxon>
        <taxon>Cryptodira</taxon>
        <taxon>Durocryptodira</taxon>
        <taxon>Testudinoidea</taxon>
        <taxon>Emydidae</taxon>
        <taxon>Chrysemys</taxon>
    </lineage>
</organism>
<dbReference type="Ensembl" id="ENSCPBT00000034214.1">
    <property type="protein sequence ID" value="ENSCPBP00000029067.1"/>
    <property type="gene ID" value="ENSCPBG00000020500.1"/>
</dbReference>
<name>A0A8C3I9B6_CHRPI</name>
<proteinExistence type="inferred from homology"/>
<dbReference type="Proteomes" id="UP000694380">
    <property type="component" value="Unplaced"/>
</dbReference>
<comment type="function">
    <text evidence="1">Crystallins are the dominant structural components of the vertebrate eye lens.</text>
</comment>
<protein>
    <recommendedName>
        <fullName evidence="5">Beta/gamma crystallin 'Greek key' domain-containing protein</fullName>
    </recommendedName>
</protein>
<dbReference type="GO" id="GO:0005212">
    <property type="term" value="F:structural constituent of eye lens"/>
    <property type="evidence" value="ECO:0007669"/>
    <property type="project" value="UniProtKB-KW"/>
</dbReference>
<dbReference type="SMART" id="SM00247">
    <property type="entry name" value="XTALbg"/>
    <property type="match status" value="2"/>
</dbReference>
<reference evidence="6" key="1">
    <citation type="submission" date="2025-08" db="UniProtKB">
        <authorList>
            <consortium name="Ensembl"/>
        </authorList>
    </citation>
    <scope>IDENTIFICATION</scope>
</reference>
<evidence type="ECO:0000256" key="2">
    <source>
        <dbReference type="ARBA" id="ARBA00009646"/>
    </source>
</evidence>
<dbReference type="PANTHER" id="PTHR11818">
    <property type="entry name" value="BETA/GAMMA CRYSTALLIN"/>
    <property type="match status" value="1"/>
</dbReference>
<evidence type="ECO:0000259" key="5">
    <source>
        <dbReference type="SMART" id="SM00247"/>
    </source>
</evidence>
<dbReference type="GO" id="GO:0007601">
    <property type="term" value="P:visual perception"/>
    <property type="evidence" value="ECO:0007669"/>
    <property type="project" value="TreeGrafter"/>
</dbReference>
<comment type="similarity">
    <text evidence="2">Belongs to the beta/gamma-crystallin family.</text>
</comment>
<dbReference type="AlphaFoldDB" id="A0A8C3I9B6"/>